<feature type="compositionally biased region" description="Polar residues" evidence="1">
    <location>
        <begin position="462"/>
        <end position="478"/>
    </location>
</feature>
<feature type="compositionally biased region" description="Low complexity" evidence="1">
    <location>
        <begin position="77"/>
        <end position="89"/>
    </location>
</feature>
<dbReference type="PANTHER" id="PTHR31680:SF15">
    <property type="entry name" value="PROTEIN LONGIFOLIA 2"/>
    <property type="match status" value="1"/>
</dbReference>
<sequence length="1004" mass="112909">MSTKDDIQKQIGCMNGIFQLFGRANSNNHKRLPPGTCQSNNLEMEQNCTTQESLKNVPAQFRKEKKLMTTVELSRTSCSSSCSSSTFSSADCNKTSQSEPSSSCHSNFPEMTSLVSPPKQPNSSLQLSRKSVDLRDIVKDSMYKQSPGLSVKTNTKYEKAYEAIKQKDSPRPLQQNKHVQSEVDRRDVSLRVLGKLRDGPWKANEERYSALPLASRDSPRYSYDETKSREKMKSTTKFKELPRLSLDSREHSPRIHSSEYRRNQLSRNDEAARIPSQIITENQEPGSNKKPSAIVARLMGFEPITDSVPTEGQVIEVKSCLLEDSETISPSLKVCAGNRKNNDSGLPKINCKKSVSPRFKNDSLFTDSTSSLTFPEEQAPRTQTVNNQGSQRQSMNYQTASTELPLASISVYSEIKKRLSELEFGKAGKDLRALKQTIEAMEKTREGLDSNKNEKKNLNSEPCTSQSSSNESLNQASTLRRKCNSPVSPTNTSPKNCGTQIVKRKPAKASDNTVIPTDDKSCIQKILSGDNAENTKNFVERRLARKISPRNNYRRDSSSWPLPYLEEKKISEPVKVLQHPKASQQTGRENLANFRKSSRNIRPLLQQKKYGMEKLPAFTTQSSDMKMSRRRPIKLPTESSTPTRRHGQKSANPQSRDDQISRSTTHPENMNHRKGRSGIQSQNVIQLDVQIDRESRGTYPMKEITIPYTLKDPNKKDATSKYAEERLIAELTAPMEQPSPVSVLDITFYEEDIPSPVKKISSAFQDNESSNGDESELSTMYKDRLQNSRGSKNDQRMLDDVVHLVHELGLLNSNRVIASTNHSESLVNPDHRYIAEILLSTGLLRNLGSSTTTIQINPAGLSVNPELYHVLEQDTQLALEPLNEYSVRSKTREKVQRKLVFDAVSEILLEGSADFRSIRNKLGERTMSGEKLLEELCMKLDEQQATPDDSLYDIDDELTSILRVDITNKSGNWKGYSSQISGLVLDLERMIFKDLIGEIVSGVA</sequence>
<dbReference type="Pfam" id="PF14309">
    <property type="entry name" value="DUF4378"/>
    <property type="match status" value="1"/>
</dbReference>
<feature type="compositionally biased region" description="Polar residues" evidence="1">
    <location>
        <begin position="90"/>
        <end position="128"/>
    </location>
</feature>
<feature type="compositionally biased region" description="Basic and acidic residues" evidence="1">
    <location>
        <begin position="443"/>
        <end position="458"/>
    </location>
</feature>
<reference evidence="3" key="1">
    <citation type="submission" date="2023-02" db="EMBL/GenBank/DDBJ databases">
        <title>Genome of toxic invasive species Heracleum sosnowskyi carries increased number of genes despite the absence of recent whole-genome duplications.</title>
        <authorList>
            <person name="Schelkunov M."/>
            <person name="Shtratnikova V."/>
            <person name="Makarenko M."/>
            <person name="Klepikova A."/>
            <person name="Omelchenko D."/>
            <person name="Novikova G."/>
            <person name="Obukhova E."/>
            <person name="Bogdanov V."/>
            <person name="Penin A."/>
            <person name="Logacheva M."/>
        </authorList>
    </citation>
    <scope>NUCLEOTIDE SEQUENCE</scope>
    <source>
        <strain evidence="3">Hsosn_3</strain>
        <tissue evidence="3">Leaf</tissue>
    </source>
</reference>
<organism evidence="3 4">
    <name type="scientific">Heracleum sosnowskyi</name>
    <dbReference type="NCBI Taxonomy" id="360622"/>
    <lineage>
        <taxon>Eukaryota</taxon>
        <taxon>Viridiplantae</taxon>
        <taxon>Streptophyta</taxon>
        <taxon>Embryophyta</taxon>
        <taxon>Tracheophyta</taxon>
        <taxon>Spermatophyta</taxon>
        <taxon>Magnoliopsida</taxon>
        <taxon>eudicotyledons</taxon>
        <taxon>Gunneridae</taxon>
        <taxon>Pentapetalae</taxon>
        <taxon>asterids</taxon>
        <taxon>campanulids</taxon>
        <taxon>Apiales</taxon>
        <taxon>Apiaceae</taxon>
        <taxon>Apioideae</taxon>
        <taxon>apioid superclade</taxon>
        <taxon>Tordylieae</taxon>
        <taxon>Tordyliinae</taxon>
        <taxon>Heracleum</taxon>
    </lineage>
</organism>
<evidence type="ECO:0000259" key="2">
    <source>
        <dbReference type="Pfam" id="PF14309"/>
    </source>
</evidence>
<keyword evidence="4" id="KW-1185">Reference proteome</keyword>
<dbReference type="InterPro" id="IPR033334">
    <property type="entry name" value="LNG1/2"/>
</dbReference>
<feature type="region of interest" description="Disordered" evidence="1">
    <location>
        <begin position="578"/>
        <end position="684"/>
    </location>
</feature>
<evidence type="ECO:0000313" key="4">
    <source>
        <dbReference type="Proteomes" id="UP001237642"/>
    </source>
</evidence>
<evidence type="ECO:0000256" key="1">
    <source>
        <dbReference type="SAM" id="MobiDB-lite"/>
    </source>
</evidence>
<feature type="region of interest" description="Disordered" evidence="1">
    <location>
        <begin position="443"/>
        <end position="514"/>
    </location>
</feature>
<protein>
    <submittedName>
        <fullName evidence="3">Protein LONGIFOLIA like</fullName>
    </submittedName>
</protein>
<dbReference type="Proteomes" id="UP001237642">
    <property type="component" value="Unassembled WGS sequence"/>
</dbReference>
<feature type="compositionally biased region" description="Polar residues" evidence="1">
    <location>
        <begin position="380"/>
        <end position="396"/>
    </location>
</feature>
<feature type="compositionally biased region" description="Basic and acidic residues" evidence="1">
    <location>
        <begin position="217"/>
        <end position="238"/>
    </location>
</feature>
<dbReference type="GO" id="GO:0051513">
    <property type="term" value="P:regulation of monopolar cell growth"/>
    <property type="evidence" value="ECO:0007669"/>
    <property type="project" value="InterPro"/>
</dbReference>
<dbReference type="EMBL" id="JAUIZM010000005">
    <property type="protein sequence ID" value="KAK1383527.1"/>
    <property type="molecule type" value="Genomic_DNA"/>
</dbReference>
<feature type="region of interest" description="Disordered" evidence="1">
    <location>
        <begin position="216"/>
        <end position="238"/>
    </location>
</feature>
<feature type="region of interest" description="Disordered" evidence="1">
    <location>
        <begin position="368"/>
        <end position="396"/>
    </location>
</feature>
<feature type="compositionally biased region" description="Polar residues" evidence="1">
    <location>
        <begin position="485"/>
        <end position="499"/>
    </location>
</feature>
<reference evidence="3" key="2">
    <citation type="submission" date="2023-05" db="EMBL/GenBank/DDBJ databases">
        <authorList>
            <person name="Schelkunov M.I."/>
        </authorList>
    </citation>
    <scope>NUCLEOTIDE SEQUENCE</scope>
    <source>
        <strain evidence="3">Hsosn_3</strain>
        <tissue evidence="3">Leaf</tissue>
    </source>
</reference>
<dbReference type="AlphaFoldDB" id="A0AAD8ICW5"/>
<comment type="caution">
    <text evidence="3">The sequence shown here is derived from an EMBL/GenBank/DDBJ whole genome shotgun (WGS) entry which is preliminary data.</text>
</comment>
<gene>
    <name evidence="3" type="ORF">POM88_021262</name>
</gene>
<feature type="region of interest" description="Disordered" evidence="1">
    <location>
        <begin position="77"/>
        <end position="128"/>
    </location>
</feature>
<feature type="domain" description="DUF4378" evidence="2">
    <location>
        <begin position="830"/>
        <end position="998"/>
    </location>
</feature>
<dbReference type="InterPro" id="IPR025486">
    <property type="entry name" value="DUF4378"/>
</dbReference>
<dbReference type="PANTHER" id="PTHR31680">
    <property type="entry name" value="LONGIFOLIA PROTEIN"/>
    <property type="match status" value="1"/>
</dbReference>
<proteinExistence type="predicted"/>
<evidence type="ECO:0000313" key="3">
    <source>
        <dbReference type="EMBL" id="KAK1383527.1"/>
    </source>
</evidence>
<accession>A0AAD8ICW5</accession>
<name>A0AAD8ICW5_9APIA</name>